<keyword evidence="2" id="KW-1185">Reference proteome</keyword>
<dbReference type="Proteomes" id="UP001233999">
    <property type="component" value="Unassembled WGS sequence"/>
</dbReference>
<comment type="caution">
    <text evidence="1">The sequence shown here is derived from an EMBL/GenBank/DDBJ whole genome shotgun (WGS) entry which is preliminary data.</text>
</comment>
<protein>
    <submittedName>
        <fullName evidence="1">Uncharacterized protein</fullName>
    </submittedName>
</protein>
<feature type="non-terminal residue" evidence="1">
    <location>
        <position position="70"/>
    </location>
</feature>
<dbReference type="EMBL" id="JASPKZ010007200">
    <property type="protein sequence ID" value="KAJ9586147.1"/>
    <property type="molecule type" value="Genomic_DNA"/>
</dbReference>
<accession>A0AAD7ZT32</accession>
<reference evidence="1" key="1">
    <citation type="journal article" date="2023" name="IScience">
        <title>Live-bearing cockroach genome reveals convergent evolutionary mechanisms linked to viviparity in insects and beyond.</title>
        <authorList>
            <person name="Fouks B."/>
            <person name="Harrison M.C."/>
            <person name="Mikhailova A.A."/>
            <person name="Marchal E."/>
            <person name="English S."/>
            <person name="Carruthers M."/>
            <person name="Jennings E.C."/>
            <person name="Chiamaka E.L."/>
            <person name="Frigard R.A."/>
            <person name="Pippel M."/>
            <person name="Attardo G.M."/>
            <person name="Benoit J.B."/>
            <person name="Bornberg-Bauer E."/>
            <person name="Tobe S.S."/>
        </authorList>
    </citation>
    <scope>NUCLEOTIDE SEQUENCE</scope>
    <source>
        <strain evidence="1">Stay&amp;Tobe</strain>
    </source>
</reference>
<sequence length="70" mass="7907">DTAGVGDDGFFPRTCANQGKKFAQFTSATVFDLMMDENSHGENTDFINSKMRWFLYEMNSLSPLQMISLT</sequence>
<evidence type="ECO:0000313" key="2">
    <source>
        <dbReference type="Proteomes" id="UP001233999"/>
    </source>
</evidence>
<organism evidence="1 2">
    <name type="scientific">Diploptera punctata</name>
    <name type="common">Pacific beetle cockroach</name>
    <dbReference type="NCBI Taxonomy" id="6984"/>
    <lineage>
        <taxon>Eukaryota</taxon>
        <taxon>Metazoa</taxon>
        <taxon>Ecdysozoa</taxon>
        <taxon>Arthropoda</taxon>
        <taxon>Hexapoda</taxon>
        <taxon>Insecta</taxon>
        <taxon>Pterygota</taxon>
        <taxon>Neoptera</taxon>
        <taxon>Polyneoptera</taxon>
        <taxon>Dictyoptera</taxon>
        <taxon>Blattodea</taxon>
        <taxon>Blaberoidea</taxon>
        <taxon>Blaberidae</taxon>
        <taxon>Diplopterinae</taxon>
        <taxon>Diploptera</taxon>
    </lineage>
</organism>
<dbReference type="AlphaFoldDB" id="A0AAD7ZT32"/>
<name>A0AAD7ZT32_DIPPU</name>
<proteinExistence type="predicted"/>
<evidence type="ECO:0000313" key="1">
    <source>
        <dbReference type="EMBL" id="KAJ9586147.1"/>
    </source>
</evidence>
<gene>
    <name evidence="1" type="ORF">L9F63_020219</name>
</gene>
<feature type="non-terminal residue" evidence="1">
    <location>
        <position position="1"/>
    </location>
</feature>
<reference evidence="1" key="2">
    <citation type="submission" date="2023-05" db="EMBL/GenBank/DDBJ databases">
        <authorList>
            <person name="Fouks B."/>
        </authorList>
    </citation>
    <scope>NUCLEOTIDE SEQUENCE</scope>
    <source>
        <strain evidence="1">Stay&amp;Tobe</strain>
        <tissue evidence="1">Testes</tissue>
    </source>
</reference>